<accession>A0A3N4IFP0</accession>
<gene>
    <name evidence="1" type="ORF">BJ508DRAFT_374256</name>
</gene>
<protein>
    <submittedName>
        <fullName evidence="1">Uncharacterized protein</fullName>
    </submittedName>
</protein>
<sequence>MMPSTHPSQQCRLNSLYPIRSKYAMMRSRQNSISTTTTSSLLDLRHQRSKLWEGHVGELTPDQLYEEIKSSLEASAWLRAEEEAVGKAIQVLEAEARWRGSLEELSRDVELKHQAAVQKAMEGHARQRKRRWFRIRGNEQPAGVSGVASISGLPVLEDEMEDGGLYQPD</sequence>
<dbReference type="AlphaFoldDB" id="A0A3N4IFP0"/>
<evidence type="ECO:0000313" key="2">
    <source>
        <dbReference type="Proteomes" id="UP000275078"/>
    </source>
</evidence>
<keyword evidence="2" id="KW-1185">Reference proteome</keyword>
<reference evidence="1 2" key="1">
    <citation type="journal article" date="2018" name="Nat. Ecol. Evol.">
        <title>Pezizomycetes genomes reveal the molecular basis of ectomycorrhizal truffle lifestyle.</title>
        <authorList>
            <person name="Murat C."/>
            <person name="Payen T."/>
            <person name="Noel B."/>
            <person name="Kuo A."/>
            <person name="Morin E."/>
            <person name="Chen J."/>
            <person name="Kohler A."/>
            <person name="Krizsan K."/>
            <person name="Balestrini R."/>
            <person name="Da Silva C."/>
            <person name="Montanini B."/>
            <person name="Hainaut M."/>
            <person name="Levati E."/>
            <person name="Barry K.W."/>
            <person name="Belfiori B."/>
            <person name="Cichocki N."/>
            <person name="Clum A."/>
            <person name="Dockter R.B."/>
            <person name="Fauchery L."/>
            <person name="Guy J."/>
            <person name="Iotti M."/>
            <person name="Le Tacon F."/>
            <person name="Lindquist E.A."/>
            <person name="Lipzen A."/>
            <person name="Malagnac F."/>
            <person name="Mello A."/>
            <person name="Molinier V."/>
            <person name="Miyauchi S."/>
            <person name="Poulain J."/>
            <person name="Riccioni C."/>
            <person name="Rubini A."/>
            <person name="Sitrit Y."/>
            <person name="Splivallo R."/>
            <person name="Traeger S."/>
            <person name="Wang M."/>
            <person name="Zifcakova L."/>
            <person name="Wipf D."/>
            <person name="Zambonelli A."/>
            <person name="Paolocci F."/>
            <person name="Nowrousian M."/>
            <person name="Ottonello S."/>
            <person name="Baldrian P."/>
            <person name="Spatafora J.W."/>
            <person name="Henrissat B."/>
            <person name="Nagy L.G."/>
            <person name="Aury J.M."/>
            <person name="Wincker P."/>
            <person name="Grigoriev I.V."/>
            <person name="Bonfante P."/>
            <person name="Martin F.M."/>
        </authorList>
    </citation>
    <scope>NUCLEOTIDE SEQUENCE [LARGE SCALE GENOMIC DNA]</scope>
    <source>
        <strain evidence="1 2">RN42</strain>
    </source>
</reference>
<name>A0A3N4IFP0_ASCIM</name>
<dbReference type="EMBL" id="ML119658">
    <property type="protein sequence ID" value="RPA84629.1"/>
    <property type="molecule type" value="Genomic_DNA"/>
</dbReference>
<dbReference type="Proteomes" id="UP000275078">
    <property type="component" value="Unassembled WGS sequence"/>
</dbReference>
<proteinExistence type="predicted"/>
<organism evidence="1 2">
    <name type="scientific">Ascobolus immersus RN42</name>
    <dbReference type="NCBI Taxonomy" id="1160509"/>
    <lineage>
        <taxon>Eukaryota</taxon>
        <taxon>Fungi</taxon>
        <taxon>Dikarya</taxon>
        <taxon>Ascomycota</taxon>
        <taxon>Pezizomycotina</taxon>
        <taxon>Pezizomycetes</taxon>
        <taxon>Pezizales</taxon>
        <taxon>Ascobolaceae</taxon>
        <taxon>Ascobolus</taxon>
    </lineage>
</organism>
<evidence type="ECO:0000313" key="1">
    <source>
        <dbReference type="EMBL" id="RPA84629.1"/>
    </source>
</evidence>